<evidence type="ECO:0000256" key="1">
    <source>
        <dbReference type="SAM" id="Phobius"/>
    </source>
</evidence>
<evidence type="ECO:0000313" key="4">
    <source>
        <dbReference type="EMBL" id="QKG85137.1"/>
    </source>
</evidence>
<name>A0A7D4CWM8_9BACL</name>
<feature type="domain" description="Cysteinyl-tRNA ligase anticodon binding" evidence="2">
    <location>
        <begin position="171"/>
        <end position="221"/>
    </location>
</feature>
<dbReference type="KEGG" id="kpul:GXN76_12100"/>
<protein>
    <submittedName>
        <fullName evidence="4">50S ribosomal protein L29</fullName>
    </submittedName>
</protein>
<feature type="domain" description="YqeB PH" evidence="3">
    <location>
        <begin position="5"/>
        <end position="155"/>
    </location>
</feature>
<evidence type="ECO:0000313" key="5">
    <source>
        <dbReference type="Proteomes" id="UP000503088"/>
    </source>
</evidence>
<dbReference type="GO" id="GO:0005840">
    <property type="term" value="C:ribosome"/>
    <property type="evidence" value="ECO:0007669"/>
    <property type="project" value="UniProtKB-KW"/>
</dbReference>
<dbReference type="Pfam" id="PF23493">
    <property type="entry name" value="CysS_C"/>
    <property type="match status" value="1"/>
</dbReference>
<keyword evidence="5" id="KW-1185">Reference proteome</keyword>
<gene>
    <name evidence="4" type="ORF">GXN76_12100</name>
</gene>
<keyword evidence="4" id="KW-0689">Ribosomal protein</keyword>
<feature type="transmembrane region" description="Helical" evidence="1">
    <location>
        <begin position="15"/>
        <end position="40"/>
    </location>
</feature>
<dbReference type="Pfam" id="PF23494">
    <property type="entry name" value="bPH_10"/>
    <property type="match status" value="1"/>
</dbReference>
<keyword evidence="1" id="KW-0472">Membrane</keyword>
<sequence>MNNETFLGLSARDRAFLYIVPPILGAVLGWFLPSIADWALTLPWAPFQGVLELITSFRGPWVATITAILGLIAGYAFAHYVITESLGIYISNEQVKLVFKEKEDIIAKKDISAVYVEDKQLILLGTGGSELYREQHESKKKMIQDAFKRHHYPWENEDPFQDAYHLWVTDDPALSPNVNALLQTRAQALEEEEKDDAKVLRKELAKLGVVIRDEGKWQYIRMSKKSDEI</sequence>
<evidence type="ECO:0000259" key="3">
    <source>
        <dbReference type="Pfam" id="PF23494"/>
    </source>
</evidence>
<keyword evidence="1" id="KW-1133">Transmembrane helix</keyword>
<dbReference type="EMBL" id="CP048104">
    <property type="protein sequence ID" value="QKG85137.1"/>
    <property type="molecule type" value="Genomic_DNA"/>
</dbReference>
<dbReference type="AlphaFoldDB" id="A0A7D4CWM8"/>
<dbReference type="RefSeq" id="WP_173223506.1">
    <property type="nucleotide sequence ID" value="NZ_CP048104.1"/>
</dbReference>
<organism evidence="4 5">
    <name type="scientific">Kroppenstedtia pulmonis</name>
    <dbReference type="NCBI Taxonomy" id="1380685"/>
    <lineage>
        <taxon>Bacteria</taxon>
        <taxon>Bacillati</taxon>
        <taxon>Bacillota</taxon>
        <taxon>Bacilli</taxon>
        <taxon>Bacillales</taxon>
        <taxon>Thermoactinomycetaceae</taxon>
        <taxon>Kroppenstedtia</taxon>
    </lineage>
</organism>
<evidence type="ECO:0000259" key="2">
    <source>
        <dbReference type="Pfam" id="PF23493"/>
    </source>
</evidence>
<feature type="transmembrane region" description="Helical" evidence="1">
    <location>
        <begin position="60"/>
        <end position="82"/>
    </location>
</feature>
<dbReference type="InterPro" id="IPR056411">
    <property type="entry name" value="CysS_C"/>
</dbReference>
<dbReference type="InterPro" id="IPR057798">
    <property type="entry name" value="PH_YqeB"/>
</dbReference>
<keyword evidence="4" id="KW-0687">Ribonucleoprotein</keyword>
<accession>A0A7D4CWM8</accession>
<proteinExistence type="predicted"/>
<dbReference type="Proteomes" id="UP000503088">
    <property type="component" value="Chromosome"/>
</dbReference>
<reference evidence="4 5" key="1">
    <citation type="submission" date="2020-01" db="EMBL/GenBank/DDBJ databases">
        <authorList>
            <person name="Gulvik C.A."/>
            <person name="Batra D.G."/>
        </authorList>
    </citation>
    <scope>NUCLEOTIDE SEQUENCE [LARGE SCALE GENOMIC DNA]</scope>
    <source>
        <strain evidence="4 5">W9323</strain>
    </source>
</reference>
<keyword evidence="1" id="KW-0812">Transmembrane</keyword>